<proteinExistence type="predicted"/>
<sequence>MPFSENTDSRPESIVSSGSIPGPHSTYHLTSGTSPVTIHISYRRCSPTIAAHHIATHSDRVCPYRRRRQQPYSPLYRVRGTWRQSIGPIVSAGLRPNYPPGALGSRPGWVAPSTQTCERRL</sequence>
<dbReference type="AlphaFoldDB" id="A0AA87ZYC6"/>
<dbReference type="Proteomes" id="UP001187192">
    <property type="component" value="Unassembled WGS sequence"/>
</dbReference>
<evidence type="ECO:0000313" key="2">
    <source>
        <dbReference type="EMBL" id="GMN42857.1"/>
    </source>
</evidence>
<accession>A0AA87ZYC6</accession>
<comment type="caution">
    <text evidence="2">The sequence shown here is derived from an EMBL/GenBank/DDBJ whole genome shotgun (WGS) entry which is preliminary data.</text>
</comment>
<organism evidence="2 3">
    <name type="scientific">Ficus carica</name>
    <name type="common">Common fig</name>
    <dbReference type="NCBI Taxonomy" id="3494"/>
    <lineage>
        <taxon>Eukaryota</taxon>
        <taxon>Viridiplantae</taxon>
        <taxon>Streptophyta</taxon>
        <taxon>Embryophyta</taxon>
        <taxon>Tracheophyta</taxon>
        <taxon>Spermatophyta</taxon>
        <taxon>Magnoliopsida</taxon>
        <taxon>eudicotyledons</taxon>
        <taxon>Gunneridae</taxon>
        <taxon>Pentapetalae</taxon>
        <taxon>rosids</taxon>
        <taxon>fabids</taxon>
        <taxon>Rosales</taxon>
        <taxon>Moraceae</taxon>
        <taxon>Ficeae</taxon>
        <taxon>Ficus</taxon>
    </lineage>
</organism>
<gene>
    <name evidence="2" type="ORF">TIFTF001_012056</name>
</gene>
<evidence type="ECO:0000256" key="1">
    <source>
        <dbReference type="SAM" id="MobiDB-lite"/>
    </source>
</evidence>
<keyword evidence="3" id="KW-1185">Reference proteome</keyword>
<evidence type="ECO:0000313" key="3">
    <source>
        <dbReference type="Proteomes" id="UP001187192"/>
    </source>
</evidence>
<dbReference type="EMBL" id="BTGU01000015">
    <property type="protein sequence ID" value="GMN42857.1"/>
    <property type="molecule type" value="Genomic_DNA"/>
</dbReference>
<feature type="region of interest" description="Disordered" evidence="1">
    <location>
        <begin position="1"/>
        <end position="31"/>
    </location>
</feature>
<protein>
    <submittedName>
        <fullName evidence="2">Uncharacterized protein</fullName>
    </submittedName>
</protein>
<reference evidence="2" key="1">
    <citation type="submission" date="2023-07" db="EMBL/GenBank/DDBJ databases">
        <title>draft genome sequence of fig (Ficus carica).</title>
        <authorList>
            <person name="Takahashi T."/>
            <person name="Nishimura K."/>
        </authorList>
    </citation>
    <scope>NUCLEOTIDE SEQUENCE</scope>
</reference>
<name>A0AA87ZYC6_FICCA</name>